<dbReference type="Proteomes" id="UP001153331">
    <property type="component" value="Unassembled WGS sequence"/>
</dbReference>
<dbReference type="EMBL" id="JAPHNI010000157">
    <property type="protein sequence ID" value="KAJ8115109.1"/>
    <property type="molecule type" value="Genomic_DNA"/>
</dbReference>
<comment type="caution">
    <text evidence="1">The sequence shown here is derived from an EMBL/GenBank/DDBJ whole genome shotgun (WGS) entry which is preliminary data.</text>
</comment>
<gene>
    <name evidence="1" type="ORF">OPT61_g3162</name>
</gene>
<proteinExistence type="predicted"/>
<sequence length="1396" mass="154663">MPPILRPASHGPGSHEVQTAIRDRSIQDVTHNELDAAALQAQSETLSRLYRQTTTRSIDHAAGLPEAHRTFRSFLRERDPTGWYPEHRGVCFDKLTTYGITNDDNSAKTLLTALWRTLTAKDIYESTFQRLFTSTNSTSHRAIISNISGVVRGGEMVLVLGNPGSGCSTFLRTVGNQHSNFTKVEGLLSFSGLSSEEVTKSYRGEVAYVPEEDEHIPTLTVRQTLSFVLRSKVPQRFHDEISDYLDMYGKVFGMSHVFDTPVGNDYVRGISGGERKRVSIMETLAVDSAVIAWDNSTRGLDAASAVKYAQSLRILTDVTQKATFVTLYQASDAILNLMDKIMVLDKGKMVYQGPVGEAQNYFEHLGYYRHPRQTLADFLTSVTSPSQRQFREGAQDQAPKGSEALEKAFHQSDQFQNISQQIKAFRDEMCSPAEPINKKNSENPFKATAATRKSKYVPSSSSYSTAFPLQIRLCMQREWWQLRQHLYPIYVRLAIVVIVAFLLGSMFYDMPKNTQGIYSRGGFIFYAAIAIGWVQLAELEGAMDGRGIIARHKQQAIARPSVVGLSKVCFDVLIVFAEALVFGIIAYFLAGMRAEFLVPVRYGFESIMAAEFTGVSFGCDQSRRVPRGPLYQGVTVTCAVPGAEPGEMTVDGGQYLLSYYGFTYRHVWRNFGIILGMSIAYILITMYFLEHFDWSSGASGAHGIERIGKQRQRRTDGQDLEGQPTSAPSAGWDAPDEAVEAPRIAATDSIFTWRNVVYTIPYAKSEKALLQDVSGYCKPGELTALVGASGAGKSTLLTVLASRQNSGNVSGQITVNGAPVGPSYVKDIGFCPQGDIHDETSTIQEAFVFSALLRQHSAVSEKDKIAYTENVLETLGLNTLRNAVIGSLSLEAKRRTSIGVELCAKPKLLLFLDEPTSGLDSQGALTIVKLLRKLANGGQAILCTIHQASHEQFTLFDRVLALNPGGTTFYNGPIGKSGQSVFEYFGKHGCTAEESKNVADFIIEVGTGTVKPPDNHDIDWSAAWSASHEAKNVLETIDRLCDAQSADPNDTFTGSSFSFSTSIFYQSKLLTLRNLRQFYRIAEYTYARLYASFIHAAFNGLTFLQLDNSASSLQATAYSLFLILMLVPEFINSISMRFIANRNIWLEKELPSRTYGWFAFATSQIIAEIPYALIGAVVFYVIFYFMVGHPLGVPAWFVFLMTVAFHLFATNWGQWIAAMSPDAMTAANLMPFFITMCELFNGILQPPEQMPAFWRYTMHYVTPFTYWVAGTLGIVLRDRPVTCNEGELIFFPLSTAVATCGEYAEQFLASASGYLSNPAAQGEGTLCGYCQYITGADVSSQYYLPVAVPANVKIAVPFYVWNLWVTSVEKSCYFPWFRWIKLHAGVHAGVPELTTE</sequence>
<accession>A0ACC2IIX4</accession>
<name>A0ACC2IIX4_9PLEO</name>
<keyword evidence="2" id="KW-1185">Reference proteome</keyword>
<evidence type="ECO:0000313" key="1">
    <source>
        <dbReference type="EMBL" id="KAJ8115109.1"/>
    </source>
</evidence>
<organism evidence="1 2">
    <name type="scientific">Boeremia exigua</name>
    <dbReference type="NCBI Taxonomy" id="749465"/>
    <lineage>
        <taxon>Eukaryota</taxon>
        <taxon>Fungi</taxon>
        <taxon>Dikarya</taxon>
        <taxon>Ascomycota</taxon>
        <taxon>Pezizomycotina</taxon>
        <taxon>Dothideomycetes</taxon>
        <taxon>Pleosporomycetidae</taxon>
        <taxon>Pleosporales</taxon>
        <taxon>Pleosporineae</taxon>
        <taxon>Didymellaceae</taxon>
        <taxon>Boeremia</taxon>
    </lineage>
</organism>
<evidence type="ECO:0000313" key="2">
    <source>
        <dbReference type="Proteomes" id="UP001153331"/>
    </source>
</evidence>
<reference evidence="1" key="1">
    <citation type="submission" date="2022-11" db="EMBL/GenBank/DDBJ databases">
        <title>Genome Sequence of Boeremia exigua.</title>
        <authorList>
            <person name="Buettner E."/>
        </authorList>
    </citation>
    <scope>NUCLEOTIDE SEQUENCE</scope>
    <source>
        <strain evidence="1">CU02</strain>
    </source>
</reference>
<protein>
    <submittedName>
        <fullName evidence="1">Uncharacterized protein</fullName>
    </submittedName>
</protein>